<proteinExistence type="predicted"/>
<protein>
    <submittedName>
        <fullName evidence="2">Uncharacterized protein</fullName>
    </submittedName>
</protein>
<comment type="caution">
    <text evidence="2">The sequence shown here is derived from an EMBL/GenBank/DDBJ whole genome shotgun (WGS) entry which is preliminary data.</text>
</comment>
<dbReference type="EMBL" id="JAMSKV010000003">
    <property type="protein sequence ID" value="MCQ8277850.1"/>
    <property type="molecule type" value="Genomic_DNA"/>
</dbReference>
<sequence length="150" mass="15994">MPLRTRLAATALFLLATPLGAHAASFTVVDDKAAEEIAETTRLYIDGKLAAQFRLDDVHTHKEIRVDAPDRPGQTAHDYALCGQISYVAADGARQTRQVSGGGTLPAPDGMRFIAVGAADFTLFFLVDPADRMASRPKPGPSPFCEAPIS</sequence>
<keyword evidence="3" id="KW-1185">Reference proteome</keyword>
<feature type="signal peptide" evidence="1">
    <location>
        <begin position="1"/>
        <end position="23"/>
    </location>
</feature>
<keyword evidence="1" id="KW-0732">Signal</keyword>
<evidence type="ECO:0000313" key="3">
    <source>
        <dbReference type="Proteomes" id="UP001524587"/>
    </source>
</evidence>
<feature type="chain" id="PRO_5045602620" evidence="1">
    <location>
        <begin position="24"/>
        <end position="150"/>
    </location>
</feature>
<reference evidence="2 3" key="1">
    <citation type="submission" date="2022-06" db="EMBL/GenBank/DDBJ databases">
        <title>Endosaccharibacter gen. nov., sp. nov., endophytic bacteria isolated from sugarcane.</title>
        <authorList>
            <person name="Pitiwittayakul N."/>
            <person name="Yukphan P."/>
            <person name="Charoenyingcharoen P."/>
            <person name="Tanasupawat S."/>
        </authorList>
    </citation>
    <scope>NUCLEOTIDE SEQUENCE [LARGE SCALE GENOMIC DNA]</scope>
    <source>
        <strain evidence="2 3">KSS8</strain>
    </source>
</reference>
<dbReference type="Proteomes" id="UP001524587">
    <property type="component" value="Unassembled WGS sequence"/>
</dbReference>
<name>A0ABT1W4P9_9PROT</name>
<dbReference type="RefSeq" id="WP_422863311.1">
    <property type="nucleotide sequence ID" value="NZ_JAMSKV010000003.1"/>
</dbReference>
<accession>A0ABT1W4P9</accession>
<organism evidence="2 3">
    <name type="scientific">Endosaccharibacter trunci</name>
    <dbReference type="NCBI Taxonomy" id="2812733"/>
    <lineage>
        <taxon>Bacteria</taxon>
        <taxon>Pseudomonadati</taxon>
        <taxon>Pseudomonadota</taxon>
        <taxon>Alphaproteobacteria</taxon>
        <taxon>Acetobacterales</taxon>
        <taxon>Acetobacteraceae</taxon>
        <taxon>Endosaccharibacter</taxon>
    </lineage>
</organism>
<evidence type="ECO:0000256" key="1">
    <source>
        <dbReference type="SAM" id="SignalP"/>
    </source>
</evidence>
<evidence type="ECO:0000313" key="2">
    <source>
        <dbReference type="EMBL" id="MCQ8277850.1"/>
    </source>
</evidence>
<gene>
    <name evidence="2" type="ORF">NFI95_05250</name>
</gene>